<dbReference type="AlphaFoldDB" id="A0A0E9V252"/>
<name>A0A0E9V252_ANGAN</name>
<proteinExistence type="predicted"/>
<reference evidence="1" key="2">
    <citation type="journal article" date="2015" name="Fish Shellfish Immunol.">
        <title>Early steps in the European eel (Anguilla anguilla)-Vibrio vulnificus interaction in the gills: Role of the RtxA13 toxin.</title>
        <authorList>
            <person name="Callol A."/>
            <person name="Pajuelo D."/>
            <person name="Ebbesson L."/>
            <person name="Teles M."/>
            <person name="MacKenzie S."/>
            <person name="Amaro C."/>
        </authorList>
    </citation>
    <scope>NUCLEOTIDE SEQUENCE</scope>
</reference>
<organism evidence="1">
    <name type="scientific">Anguilla anguilla</name>
    <name type="common">European freshwater eel</name>
    <name type="synonym">Muraena anguilla</name>
    <dbReference type="NCBI Taxonomy" id="7936"/>
    <lineage>
        <taxon>Eukaryota</taxon>
        <taxon>Metazoa</taxon>
        <taxon>Chordata</taxon>
        <taxon>Craniata</taxon>
        <taxon>Vertebrata</taxon>
        <taxon>Euteleostomi</taxon>
        <taxon>Actinopterygii</taxon>
        <taxon>Neopterygii</taxon>
        <taxon>Teleostei</taxon>
        <taxon>Anguilliformes</taxon>
        <taxon>Anguillidae</taxon>
        <taxon>Anguilla</taxon>
    </lineage>
</organism>
<reference evidence="1" key="1">
    <citation type="submission" date="2014-11" db="EMBL/GenBank/DDBJ databases">
        <authorList>
            <person name="Amaro Gonzalez C."/>
        </authorList>
    </citation>
    <scope>NUCLEOTIDE SEQUENCE</scope>
</reference>
<sequence>MDIWLHYAFLNIRDKSG</sequence>
<dbReference type="EMBL" id="GBXM01037274">
    <property type="protein sequence ID" value="JAH71303.1"/>
    <property type="molecule type" value="Transcribed_RNA"/>
</dbReference>
<protein>
    <submittedName>
        <fullName evidence="1">Uncharacterized protein</fullName>
    </submittedName>
</protein>
<accession>A0A0E9V252</accession>
<evidence type="ECO:0000313" key="1">
    <source>
        <dbReference type="EMBL" id="JAH71303.1"/>
    </source>
</evidence>